<evidence type="ECO:0000313" key="1">
    <source>
        <dbReference type="EMBL" id="KAJ9600442.1"/>
    </source>
</evidence>
<accession>A0AAD8AJX3</accession>
<name>A0AAD8AJX3_DIPPU</name>
<protein>
    <submittedName>
        <fullName evidence="1">Uncharacterized protein</fullName>
    </submittedName>
</protein>
<evidence type="ECO:0000313" key="2">
    <source>
        <dbReference type="Proteomes" id="UP001233999"/>
    </source>
</evidence>
<gene>
    <name evidence="1" type="ORF">L9F63_009212</name>
</gene>
<dbReference type="Proteomes" id="UP001233999">
    <property type="component" value="Unassembled WGS sequence"/>
</dbReference>
<sequence>KYNIQSLPSIIIPLSFETPNRRSCVGSLLPENHKYNVCSQRRGTMYGHLNPLQ</sequence>
<comment type="caution">
    <text evidence="1">The sequence shown here is derived from an EMBL/GenBank/DDBJ whole genome shotgun (WGS) entry which is preliminary data.</text>
</comment>
<organism evidence="1 2">
    <name type="scientific">Diploptera punctata</name>
    <name type="common">Pacific beetle cockroach</name>
    <dbReference type="NCBI Taxonomy" id="6984"/>
    <lineage>
        <taxon>Eukaryota</taxon>
        <taxon>Metazoa</taxon>
        <taxon>Ecdysozoa</taxon>
        <taxon>Arthropoda</taxon>
        <taxon>Hexapoda</taxon>
        <taxon>Insecta</taxon>
        <taxon>Pterygota</taxon>
        <taxon>Neoptera</taxon>
        <taxon>Polyneoptera</taxon>
        <taxon>Dictyoptera</taxon>
        <taxon>Blattodea</taxon>
        <taxon>Blaberoidea</taxon>
        <taxon>Blaberidae</taxon>
        <taxon>Diplopterinae</taxon>
        <taxon>Diploptera</taxon>
    </lineage>
</organism>
<dbReference type="AlphaFoldDB" id="A0AAD8AJX3"/>
<reference evidence="1" key="2">
    <citation type="submission" date="2023-05" db="EMBL/GenBank/DDBJ databases">
        <authorList>
            <person name="Fouks B."/>
        </authorList>
    </citation>
    <scope>NUCLEOTIDE SEQUENCE</scope>
    <source>
        <strain evidence="1">Stay&amp;Tobe</strain>
        <tissue evidence="1">Testes</tissue>
    </source>
</reference>
<proteinExistence type="predicted"/>
<feature type="non-terminal residue" evidence="1">
    <location>
        <position position="53"/>
    </location>
</feature>
<feature type="non-terminal residue" evidence="1">
    <location>
        <position position="1"/>
    </location>
</feature>
<dbReference type="EMBL" id="JASPKZ010000419">
    <property type="protein sequence ID" value="KAJ9600442.1"/>
    <property type="molecule type" value="Genomic_DNA"/>
</dbReference>
<reference evidence="1" key="1">
    <citation type="journal article" date="2023" name="IScience">
        <title>Live-bearing cockroach genome reveals convergent evolutionary mechanisms linked to viviparity in insects and beyond.</title>
        <authorList>
            <person name="Fouks B."/>
            <person name="Harrison M.C."/>
            <person name="Mikhailova A.A."/>
            <person name="Marchal E."/>
            <person name="English S."/>
            <person name="Carruthers M."/>
            <person name="Jennings E.C."/>
            <person name="Chiamaka E.L."/>
            <person name="Frigard R.A."/>
            <person name="Pippel M."/>
            <person name="Attardo G.M."/>
            <person name="Benoit J.B."/>
            <person name="Bornberg-Bauer E."/>
            <person name="Tobe S.S."/>
        </authorList>
    </citation>
    <scope>NUCLEOTIDE SEQUENCE</scope>
    <source>
        <strain evidence="1">Stay&amp;Tobe</strain>
    </source>
</reference>
<keyword evidence="2" id="KW-1185">Reference proteome</keyword>